<evidence type="ECO:0000259" key="3">
    <source>
        <dbReference type="Pfam" id="PF01103"/>
    </source>
</evidence>
<dbReference type="RefSeq" id="WP_237874695.1">
    <property type="nucleotide sequence ID" value="NZ_JAKLTR010000012.1"/>
</dbReference>
<dbReference type="InterPro" id="IPR000184">
    <property type="entry name" value="Bac_surfAg_D15"/>
</dbReference>
<comment type="subcellular location">
    <subcellularLocation>
        <location evidence="1">Membrane</location>
    </subcellularLocation>
</comment>
<keyword evidence="2" id="KW-0472">Membrane</keyword>
<evidence type="ECO:0000313" key="5">
    <source>
        <dbReference type="Proteomes" id="UP001165367"/>
    </source>
</evidence>
<sequence>MKPFYPQKFPVSALVFVFIICLCFCSITEAQETASDTIRRPSFIRRQINRVFNDTADENQPSFTYYPSLGYSPETGVEMGGSILKLFRAKKNINNRLSEIKASGFFTFKAQYGAMLENAIYGDKDKWFFLGRTTIQRFPLFYYGIGPDTKSDNYAVVDAHNIIFRQRILRKVKKNFFIGPEIDFQSLWNVHFEQPLQQPHVLPAGSDGSTNLGLGVALVYDTRHNVLNVRKGMFAELAFLQYAPAWGSDFRFNVINADLRSYHRLSLRNTLAWQVYGTFVNGNAPFNQLALMGGDLLMRGYYQGRFRDKNLIGTQTEFRMLPFAFHKRFGAAVFAGAAVVGPKIGDMRVANLRYSGGFGIRYLLFRKKDIYLRFDIGFTSEGSSFYFHSGEAF</sequence>
<name>A0ABS9KV52_9BACT</name>
<evidence type="ECO:0000256" key="2">
    <source>
        <dbReference type="ARBA" id="ARBA00023136"/>
    </source>
</evidence>
<comment type="caution">
    <text evidence="4">The sequence shown here is derived from an EMBL/GenBank/DDBJ whole genome shotgun (WGS) entry which is preliminary data.</text>
</comment>
<protein>
    <submittedName>
        <fullName evidence="4">Outer membrane protein assembly factor</fullName>
    </submittedName>
</protein>
<dbReference type="EMBL" id="JAKLTR010000012">
    <property type="protein sequence ID" value="MCG2616157.1"/>
    <property type="molecule type" value="Genomic_DNA"/>
</dbReference>
<dbReference type="Pfam" id="PF01103">
    <property type="entry name" value="Omp85"/>
    <property type="match status" value="1"/>
</dbReference>
<gene>
    <name evidence="4" type="ORF">LZZ85_17805</name>
</gene>
<evidence type="ECO:0000256" key="1">
    <source>
        <dbReference type="ARBA" id="ARBA00004370"/>
    </source>
</evidence>
<keyword evidence="5" id="KW-1185">Reference proteome</keyword>
<dbReference type="Gene3D" id="2.40.160.50">
    <property type="entry name" value="membrane protein fhac: a member of the omp85/tpsb transporter family"/>
    <property type="match status" value="1"/>
</dbReference>
<accession>A0ABS9KV52</accession>
<evidence type="ECO:0000313" key="4">
    <source>
        <dbReference type="EMBL" id="MCG2616157.1"/>
    </source>
</evidence>
<reference evidence="4" key="1">
    <citation type="submission" date="2022-01" db="EMBL/GenBank/DDBJ databases">
        <authorList>
            <person name="Jo J.-H."/>
            <person name="Im W.-T."/>
        </authorList>
    </citation>
    <scope>NUCLEOTIDE SEQUENCE</scope>
    <source>
        <strain evidence="4">NA20</strain>
    </source>
</reference>
<proteinExistence type="predicted"/>
<organism evidence="4 5">
    <name type="scientific">Terrimonas ginsenosidimutans</name>
    <dbReference type="NCBI Taxonomy" id="2908004"/>
    <lineage>
        <taxon>Bacteria</taxon>
        <taxon>Pseudomonadati</taxon>
        <taxon>Bacteroidota</taxon>
        <taxon>Chitinophagia</taxon>
        <taxon>Chitinophagales</taxon>
        <taxon>Chitinophagaceae</taxon>
        <taxon>Terrimonas</taxon>
    </lineage>
</organism>
<feature type="domain" description="Bacterial surface antigen (D15)" evidence="3">
    <location>
        <begin position="205"/>
        <end position="364"/>
    </location>
</feature>
<dbReference type="Proteomes" id="UP001165367">
    <property type="component" value="Unassembled WGS sequence"/>
</dbReference>